<accession>A0AAV4JBS5</accession>
<reference evidence="2 3" key="1">
    <citation type="journal article" date="2021" name="Elife">
        <title>Chloroplast acquisition without the gene transfer in kleptoplastic sea slugs, Plakobranchus ocellatus.</title>
        <authorList>
            <person name="Maeda T."/>
            <person name="Takahashi S."/>
            <person name="Yoshida T."/>
            <person name="Shimamura S."/>
            <person name="Takaki Y."/>
            <person name="Nagai Y."/>
            <person name="Toyoda A."/>
            <person name="Suzuki Y."/>
            <person name="Arimoto A."/>
            <person name="Ishii H."/>
            <person name="Satoh N."/>
            <person name="Nishiyama T."/>
            <person name="Hasebe M."/>
            <person name="Maruyama T."/>
            <person name="Minagawa J."/>
            <person name="Obokata J."/>
            <person name="Shigenobu S."/>
        </authorList>
    </citation>
    <scope>NUCLEOTIDE SEQUENCE [LARGE SCALE GENOMIC DNA]</scope>
</reference>
<comment type="caution">
    <text evidence="2">The sequence shown here is derived from an EMBL/GenBank/DDBJ whole genome shotgun (WGS) entry which is preliminary data.</text>
</comment>
<keyword evidence="1" id="KW-0472">Membrane</keyword>
<name>A0AAV4JBS5_9GAST</name>
<keyword evidence="3" id="KW-1185">Reference proteome</keyword>
<evidence type="ECO:0000313" key="2">
    <source>
        <dbReference type="EMBL" id="GFS18922.1"/>
    </source>
</evidence>
<keyword evidence="1" id="KW-1133">Transmembrane helix</keyword>
<gene>
    <name evidence="2" type="ORF">ElyMa_005018900</name>
</gene>
<sequence length="56" mass="6403">MVARGHKFLTFLQFRIVLPLVLLSAAFLRYNVISLVYLLCVLVTPLLRIPSRASMQ</sequence>
<feature type="transmembrane region" description="Helical" evidence="1">
    <location>
        <begin position="20"/>
        <end position="47"/>
    </location>
</feature>
<dbReference type="AlphaFoldDB" id="A0AAV4JBS5"/>
<dbReference type="Proteomes" id="UP000762676">
    <property type="component" value="Unassembled WGS sequence"/>
</dbReference>
<proteinExistence type="predicted"/>
<feature type="non-terminal residue" evidence="2">
    <location>
        <position position="56"/>
    </location>
</feature>
<evidence type="ECO:0000313" key="3">
    <source>
        <dbReference type="Proteomes" id="UP000762676"/>
    </source>
</evidence>
<protein>
    <submittedName>
        <fullName evidence="2">Uncharacterized protein</fullName>
    </submittedName>
</protein>
<organism evidence="2 3">
    <name type="scientific">Elysia marginata</name>
    <dbReference type="NCBI Taxonomy" id="1093978"/>
    <lineage>
        <taxon>Eukaryota</taxon>
        <taxon>Metazoa</taxon>
        <taxon>Spiralia</taxon>
        <taxon>Lophotrochozoa</taxon>
        <taxon>Mollusca</taxon>
        <taxon>Gastropoda</taxon>
        <taxon>Heterobranchia</taxon>
        <taxon>Euthyneura</taxon>
        <taxon>Panpulmonata</taxon>
        <taxon>Sacoglossa</taxon>
        <taxon>Placobranchoidea</taxon>
        <taxon>Plakobranchidae</taxon>
        <taxon>Elysia</taxon>
    </lineage>
</organism>
<keyword evidence="1" id="KW-0812">Transmembrane</keyword>
<dbReference type="EMBL" id="BMAT01010041">
    <property type="protein sequence ID" value="GFS18922.1"/>
    <property type="molecule type" value="Genomic_DNA"/>
</dbReference>
<evidence type="ECO:0000256" key="1">
    <source>
        <dbReference type="SAM" id="Phobius"/>
    </source>
</evidence>